<dbReference type="AlphaFoldDB" id="A0A5C3EL16"/>
<dbReference type="Proteomes" id="UP000324022">
    <property type="component" value="Unassembled WGS sequence"/>
</dbReference>
<proteinExistence type="predicted"/>
<evidence type="ECO:0000256" key="1">
    <source>
        <dbReference type="SAM" id="SignalP"/>
    </source>
</evidence>
<keyword evidence="3" id="KW-1185">Reference proteome</keyword>
<dbReference type="PROSITE" id="PS51257">
    <property type="entry name" value="PROKAR_LIPOPROTEIN"/>
    <property type="match status" value="1"/>
</dbReference>
<organism evidence="2 3">
    <name type="scientific">Ustilago trichophora</name>
    <dbReference type="NCBI Taxonomy" id="86804"/>
    <lineage>
        <taxon>Eukaryota</taxon>
        <taxon>Fungi</taxon>
        <taxon>Dikarya</taxon>
        <taxon>Basidiomycota</taxon>
        <taxon>Ustilaginomycotina</taxon>
        <taxon>Ustilaginomycetes</taxon>
        <taxon>Ustilaginales</taxon>
        <taxon>Ustilaginaceae</taxon>
        <taxon>Ustilago</taxon>
    </lineage>
</organism>
<dbReference type="EMBL" id="OOIN01000030">
    <property type="protein sequence ID" value="SPO29929.1"/>
    <property type="molecule type" value="Genomic_DNA"/>
</dbReference>
<feature type="signal peptide" evidence="1">
    <location>
        <begin position="1"/>
        <end position="19"/>
    </location>
</feature>
<gene>
    <name evidence="2" type="ORF">UTRI_06221_B</name>
</gene>
<reference evidence="2 3" key="1">
    <citation type="submission" date="2018-03" db="EMBL/GenBank/DDBJ databases">
        <authorList>
            <person name="Guldener U."/>
        </authorList>
    </citation>
    <scope>NUCLEOTIDE SEQUENCE [LARGE SCALE GENOMIC DNA]</scope>
    <source>
        <strain evidence="2 3">NBRC100155</strain>
    </source>
</reference>
<keyword evidence="1" id="KW-0732">Signal</keyword>
<evidence type="ECO:0000313" key="2">
    <source>
        <dbReference type="EMBL" id="SPO29929.1"/>
    </source>
</evidence>
<protein>
    <recommendedName>
        <fullName evidence="4">Effector family protein Eff1</fullName>
    </recommendedName>
</protein>
<evidence type="ECO:0008006" key="4">
    <source>
        <dbReference type="Google" id="ProtNLM"/>
    </source>
</evidence>
<accession>A0A5C3EL16</accession>
<feature type="chain" id="PRO_5022674262" description="Effector family protein Eff1" evidence="1">
    <location>
        <begin position="20"/>
        <end position="257"/>
    </location>
</feature>
<evidence type="ECO:0000313" key="3">
    <source>
        <dbReference type="Proteomes" id="UP000324022"/>
    </source>
</evidence>
<sequence length="257" mass="28560">MKVLLLIAIQVFIACSVSGTTNGPDTSHNADVTRRSRTTIDAGTSESTGTTLRADAPPFIPQARTADFQPEYPVASTHAFRTAPPYGPNNAGIWTHSVPFPAYTPLASGGYQMRFLKNAFYSSLRQIINEESVHVSSIHPPLEHSVAHMDFLHDQLERNMGAPVLPIEFLPFERDPNSRVYAYMVEATPDRHPRVGISPQKQIRWAILEVYPGVSPRVNILAYLQTTSLDTQGILARLQGYVGSRTHALRYILRRVP</sequence>
<name>A0A5C3EL16_9BASI</name>